<keyword evidence="3" id="KW-1185">Reference proteome</keyword>
<reference evidence="2 3" key="1">
    <citation type="submission" date="2021-08" db="EMBL/GenBank/DDBJ databases">
        <title>Comparative Genomics Analysis of the Genus Qipengyuania Reveals Extensive Genetic Diversity and Metabolic Versatility, Including the Description of Fifteen Novel Species.</title>
        <authorList>
            <person name="Liu Y."/>
        </authorList>
    </citation>
    <scope>NUCLEOTIDE SEQUENCE [LARGE SCALE GENOMIC DNA]</scope>
    <source>
        <strain evidence="2 3">1NDH13</strain>
    </source>
</reference>
<feature type="transmembrane region" description="Helical" evidence="1">
    <location>
        <begin position="70"/>
        <end position="90"/>
    </location>
</feature>
<keyword evidence="1" id="KW-1133">Transmembrane helix</keyword>
<evidence type="ECO:0000313" key="2">
    <source>
        <dbReference type="EMBL" id="QZD89545.1"/>
    </source>
</evidence>
<dbReference type="Proteomes" id="UP000824281">
    <property type="component" value="Chromosome"/>
</dbReference>
<accession>A0ABX8ZKL5</accession>
<sequence length="123" mass="13365">MPEGPNKDPREDDIVYDDRRISRPDASVPDWASVDATYRPVPIVWFAGALLLQIIAQPVLFAIVRGVLGLSPLIVVAVALLASGVIWHFAMERGMAAASFAWRLATALMLAFFFGITALTALL</sequence>
<protein>
    <submittedName>
        <fullName evidence="2">Uncharacterized protein</fullName>
    </submittedName>
</protein>
<gene>
    <name evidence="2" type="ORF">K3148_12145</name>
</gene>
<organism evidence="2 3">
    <name type="scientific">Qipengyuania aurantiaca</name>
    <dbReference type="NCBI Taxonomy" id="2867233"/>
    <lineage>
        <taxon>Bacteria</taxon>
        <taxon>Pseudomonadati</taxon>
        <taxon>Pseudomonadota</taxon>
        <taxon>Alphaproteobacteria</taxon>
        <taxon>Sphingomonadales</taxon>
        <taxon>Erythrobacteraceae</taxon>
        <taxon>Qipengyuania</taxon>
    </lineage>
</organism>
<keyword evidence="1" id="KW-0812">Transmembrane</keyword>
<feature type="transmembrane region" description="Helical" evidence="1">
    <location>
        <begin position="43"/>
        <end position="63"/>
    </location>
</feature>
<keyword evidence="1" id="KW-0472">Membrane</keyword>
<dbReference type="EMBL" id="CP081295">
    <property type="protein sequence ID" value="QZD89545.1"/>
    <property type="molecule type" value="Genomic_DNA"/>
</dbReference>
<name>A0ABX8ZKL5_9SPHN</name>
<feature type="transmembrane region" description="Helical" evidence="1">
    <location>
        <begin position="102"/>
        <end position="122"/>
    </location>
</feature>
<proteinExistence type="predicted"/>
<dbReference type="RefSeq" id="WP_221425026.1">
    <property type="nucleotide sequence ID" value="NZ_CP081295.1"/>
</dbReference>
<evidence type="ECO:0000256" key="1">
    <source>
        <dbReference type="SAM" id="Phobius"/>
    </source>
</evidence>
<evidence type="ECO:0000313" key="3">
    <source>
        <dbReference type="Proteomes" id="UP000824281"/>
    </source>
</evidence>